<dbReference type="GO" id="GO:0016887">
    <property type="term" value="F:ATP hydrolysis activity"/>
    <property type="evidence" value="ECO:0007669"/>
    <property type="project" value="InterPro"/>
</dbReference>
<dbReference type="AlphaFoldDB" id="A0A926HXW6"/>
<keyword evidence="3 7" id="KW-0547">Nucleotide-binding</keyword>
<dbReference type="Gene3D" id="1.20.1060.20">
    <property type="match status" value="1"/>
</dbReference>
<comment type="subunit">
    <text evidence="7">Homodimer.</text>
</comment>
<dbReference type="GO" id="GO:0005737">
    <property type="term" value="C:cytoplasm"/>
    <property type="evidence" value="ECO:0007669"/>
    <property type="project" value="UniProtKB-SubCell"/>
</dbReference>
<dbReference type="SUPFAM" id="SSF75553">
    <property type="entry name" value="Smc hinge domain"/>
    <property type="match status" value="1"/>
</dbReference>
<dbReference type="InterPro" id="IPR036277">
    <property type="entry name" value="SMC_hinge_sf"/>
</dbReference>
<comment type="function">
    <text evidence="7">Required for chromosome condensation and partitioning.</text>
</comment>
<comment type="domain">
    <text evidence="7">Contains large globular domains required for ATP hydrolysis at each terminus and a third globular domain forming a flexible hinge near the middle of the molecule. These domains are separated by coiled-coil structures.</text>
</comment>
<feature type="coiled-coil region" evidence="7">
    <location>
        <begin position="167"/>
        <end position="201"/>
    </location>
</feature>
<dbReference type="SUPFAM" id="SSF52540">
    <property type="entry name" value="P-loop containing nucleoside triphosphate hydrolases"/>
    <property type="match status" value="1"/>
</dbReference>
<dbReference type="GO" id="GO:0005524">
    <property type="term" value="F:ATP binding"/>
    <property type="evidence" value="ECO:0007669"/>
    <property type="project" value="UniProtKB-UniRule"/>
</dbReference>
<dbReference type="Pfam" id="PF02463">
    <property type="entry name" value="SMC_N"/>
    <property type="match status" value="1"/>
</dbReference>
<dbReference type="Proteomes" id="UP000611762">
    <property type="component" value="Unassembled WGS sequence"/>
</dbReference>
<dbReference type="InterPro" id="IPR011890">
    <property type="entry name" value="SMC_prok"/>
</dbReference>
<keyword evidence="6 7" id="KW-0238">DNA-binding</keyword>
<feature type="coiled-coil region" evidence="7">
    <location>
        <begin position="740"/>
        <end position="792"/>
    </location>
</feature>
<evidence type="ECO:0000256" key="7">
    <source>
        <dbReference type="HAMAP-Rule" id="MF_01894"/>
    </source>
</evidence>
<dbReference type="Gene3D" id="6.10.140.1720">
    <property type="match status" value="1"/>
</dbReference>
<organism evidence="9 10">
    <name type="scientific">Congzhengia minquanensis</name>
    <dbReference type="NCBI Taxonomy" id="2763657"/>
    <lineage>
        <taxon>Bacteria</taxon>
        <taxon>Bacillati</taxon>
        <taxon>Bacillota</taxon>
        <taxon>Clostridia</taxon>
        <taxon>Eubacteriales</taxon>
        <taxon>Oscillospiraceae</taxon>
        <taxon>Congzhengia</taxon>
    </lineage>
</organism>
<accession>A0A926HXW6</accession>
<dbReference type="InterPro" id="IPR024704">
    <property type="entry name" value="SMC"/>
</dbReference>
<evidence type="ECO:0000259" key="8">
    <source>
        <dbReference type="SMART" id="SM00968"/>
    </source>
</evidence>
<dbReference type="GO" id="GO:0030261">
    <property type="term" value="P:chromosome condensation"/>
    <property type="evidence" value="ECO:0007669"/>
    <property type="project" value="InterPro"/>
</dbReference>
<feature type="coiled-coil region" evidence="7">
    <location>
        <begin position="248"/>
        <end position="275"/>
    </location>
</feature>
<keyword evidence="2 7" id="KW-0963">Cytoplasm</keyword>
<evidence type="ECO:0000256" key="2">
    <source>
        <dbReference type="ARBA" id="ARBA00022490"/>
    </source>
</evidence>
<evidence type="ECO:0000256" key="4">
    <source>
        <dbReference type="ARBA" id="ARBA00022840"/>
    </source>
</evidence>
<dbReference type="GO" id="GO:0007059">
    <property type="term" value="P:chromosome segregation"/>
    <property type="evidence" value="ECO:0007669"/>
    <property type="project" value="UniProtKB-UniRule"/>
</dbReference>
<dbReference type="PANTHER" id="PTHR43977">
    <property type="entry name" value="STRUCTURAL MAINTENANCE OF CHROMOSOMES PROTEIN 3"/>
    <property type="match status" value="1"/>
</dbReference>
<dbReference type="GO" id="GO:0003677">
    <property type="term" value="F:DNA binding"/>
    <property type="evidence" value="ECO:0007669"/>
    <property type="project" value="UniProtKB-UniRule"/>
</dbReference>
<feature type="binding site" evidence="7">
    <location>
        <begin position="32"/>
        <end position="39"/>
    </location>
    <ligand>
        <name>ATP</name>
        <dbReference type="ChEBI" id="CHEBI:30616"/>
    </ligand>
</feature>
<dbReference type="HAMAP" id="MF_01894">
    <property type="entry name" value="Smc_prok"/>
    <property type="match status" value="1"/>
</dbReference>
<dbReference type="FunFam" id="3.40.50.300:FF:000901">
    <property type="entry name" value="Chromosome partition protein Smc"/>
    <property type="match status" value="1"/>
</dbReference>
<sequence length="1185" mass="133149">MRLKGIKINGFKSFADKISLSFSNGITAIVGPNGSGKSNISDAVRWVLGEQSAKMLRGAKMEDVIFSGTQKRNPMGFAEVTLILDNSDRTFHIEFDEVEVTRKVFLSGESQYMINKSACRLKDIHEIFMDTGLGRDGYSMVGQGKIEEILSSKSDDRRQIFEEAAGISKYRYRKEEAQRKLVRTNENLDRVYDIIAELEDRVEPLKIQSEKAKKYLTFKEELKTYEVNDALRIIEGANDVIGGLDEKLGVVTKQLEEAKNAADNAERTQAEFYQAARDREESAQETSRKTRELSESISIKKGEIDILKNTIAGNETLTERIQNELKEIMGKKEALLTQRSGTEQEAAEKEKTLLQIEEEIDRLTELSVLAESGAGEQNSEIEELNSFVAVQIERLSELKIALSNQKITRDSYLARKETIESEASDRSGERQSIFNKNREIEAEIQRKAAFGEKTEQELEMLRETRQRQENDMSRMRQERSSLTISLSEKRSRRKLLETMEQSFEGYAKSVKTVLREHENGALASVQIYGPVSKLIKVPANYNTAIEIALGGAVQNIVVKSENDAKQAIACLKSKNAGRATFLPLSSLKYKEPEAKLAGEDGFLGMACDLVTCEKQFLPVVKFLLAKTAVIDNIDHAIAISKKFKNTHRLVTLEGELLNVGGSLSGGSFYRQASLMGRENEIKSLAEEIPKLARQIETLEDEEKALNTAIAKTAEEMKKTAEAISDNSGGILILERDKSHNELLLNQIDTARRRVEEELQSLDAKIAETVSRQAEIEQEIVEKEQLISEKHDEIQQKESGVAEAIAKKQEISEQITQQNILRSGVVKDLEVISARLSQLAEEISSCETNAALHESEIEDINEKNKSLLLEIEQKQQETEAGAAEVARLDEENTKLQTEKKDFDEKDRALLAEIKALREDVFTLTDEQGRLSQRKVKAETELENTINNLWEEYELTYSDALPYKKELGTPQEVSKEIVSLKRKISGLGNVNVDAIEEYKAVSERYEFLSGQRDDLLKAQKDLTGIITDMTKVMRTEFEEKFREIAGYFKGTFTELFGGGTAALTLEDPDNILESGINIDVQPPGKKLQSLSLLSGGERALSAIALLFAILKTRPTPFCFLDEIEAALDDVNVYRFADYIKRYSGNTQFIVVTHRRGTMEAADVIYGVTMQEKGVSKLLTLHLDEIAE</sequence>
<dbReference type="SMART" id="SM00968">
    <property type="entry name" value="SMC_hinge"/>
    <property type="match status" value="1"/>
</dbReference>
<dbReference type="CDD" id="cd03278">
    <property type="entry name" value="ABC_SMC_barmotin"/>
    <property type="match status" value="2"/>
</dbReference>
<comment type="similarity">
    <text evidence="7">Belongs to the SMC family.</text>
</comment>
<dbReference type="InterPro" id="IPR010935">
    <property type="entry name" value="SMC_hinge"/>
</dbReference>
<evidence type="ECO:0000256" key="1">
    <source>
        <dbReference type="ARBA" id="ARBA00004496"/>
    </source>
</evidence>
<protein>
    <recommendedName>
        <fullName evidence="7">Chromosome partition protein Smc</fullName>
    </recommendedName>
</protein>
<dbReference type="GO" id="GO:0006260">
    <property type="term" value="P:DNA replication"/>
    <property type="evidence" value="ECO:0007669"/>
    <property type="project" value="UniProtKB-UniRule"/>
</dbReference>
<evidence type="ECO:0000256" key="5">
    <source>
        <dbReference type="ARBA" id="ARBA00023054"/>
    </source>
</evidence>
<feature type="coiled-coil region" evidence="7">
    <location>
        <begin position="681"/>
        <end position="715"/>
    </location>
</feature>
<dbReference type="Gene3D" id="3.40.50.300">
    <property type="entry name" value="P-loop containing nucleotide triphosphate hydrolases"/>
    <property type="match status" value="2"/>
</dbReference>
<evidence type="ECO:0000256" key="6">
    <source>
        <dbReference type="ARBA" id="ARBA00023125"/>
    </source>
</evidence>
<dbReference type="GO" id="GO:0005694">
    <property type="term" value="C:chromosome"/>
    <property type="evidence" value="ECO:0007669"/>
    <property type="project" value="InterPro"/>
</dbReference>
<dbReference type="RefSeq" id="WP_249310663.1">
    <property type="nucleotide sequence ID" value="NZ_JACRSU010000001.1"/>
</dbReference>
<keyword evidence="10" id="KW-1185">Reference proteome</keyword>
<feature type="coiled-coil region" evidence="7">
    <location>
        <begin position="451"/>
        <end position="478"/>
    </location>
</feature>
<evidence type="ECO:0000313" key="9">
    <source>
        <dbReference type="EMBL" id="MBC8539510.1"/>
    </source>
</evidence>
<dbReference type="FunFam" id="3.40.50.300:FF:000984">
    <property type="entry name" value="Chromosome partition protein Smc"/>
    <property type="match status" value="1"/>
</dbReference>
<gene>
    <name evidence="7 9" type="primary">smc</name>
    <name evidence="9" type="ORF">H8698_00785</name>
</gene>
<feature type="coiled-coil region" evidence="7">
    <location>
        <begin position="828"/>
        <end position="904"/>
    </location>
</feature>
<dbReference type="NCBIfam" id="TIGR02168">
    <property type="entry name" value="SMC_prok_B"/>
    <property type="match status" value="1"/>
</dbReference>
<dbReference type="EMBL" id="JACRSU010000001">
    <property type="protein sequence ID" value="MBC8539510.1"/>
    <property type="molecule type" value="Genomic_DNA"/>
</dbReference>
<dbReference type="InterPro" id="IPR003395">
    <property type="entry name" value="RecF/RecN/SMC_N"/>
</dbReference>
<proteinExistence type="inferred from homology"/>
<keyword evidence="5 7" id="KW-0175">Coiled coil</keyword>
<feature type="coiled-coil region" evidence="7">
    <location>
        <begin position="314"/>
        <end position="366"/>
    </location>
</feature>
<feature type="domain" description="SMC hinge" evidence="8">
    <location>
        <begin position="525"/>
        <end position="640"/>
    </location>
</feature>
<dbReference type="Pfam" id="PF06470">
    <property type="entry name" value="SMC_hinge"/>
    <property type="match status" value="1"/>
</dbReference>
<name>A0A926HXW6_9FIRM</name>
<evidence type="ECO:0000313" key="10">
    <source>
        <dbReference type="Proteomes" id="UP000611762"/>
    </source>
</evidence>
<dbReference type="InterPro" id="IPR027417">
    <property type="entry name" value="P-loop_NTPase"/>
</dbReference>
<evidence type="ECO:0000256" key="3">
    <source>
        <dbReference type="ARBA" id="ARBA00022741"/>
    </source>
</evidence>
<comment type="caution">
    <text evidence="9">The sequence shown here is derived from an EMBL/GenBank/DDBJ whole genome shotgun (WGS) entry which is preliminary data.</text>
</comment>
<dbReference type="Gene3D" id="3.30.70.1620">
    <property type="match status" value="1"/>
</dbReference>
<keyword evidence="4 7" id="KW-0067">ATP-binding</keyword>
<reference evidence="9" key="1">
    <citation type="submission" date="2020-08" db="EMBL/GenBank/DDBJ databases">
        <title>Genome public.</title>
        <authorList>
            <person name="Liu C."/>
            <person name="Sun Q."/>
        </authorList>
    </citation>
    <scope>NUCLEOTIDE SEQUENCE</scope>
    <source>
        <strain evidence="9">H8</strain>
    </source>
</reference>
<comment type="subcellular location">
    <subcellularLocation>
        <location evidence="1 7">Cytoplasm</location>
    </subcellularLocation>
</comment>
<dbReference type="PIRSF" id="PIRSF005719">
    <property type="entry name" value="SMC"/>
    <property type="match status" value="1"/>
</dbReference>
<dbReference type="GO" id="GO:0007062">
    <property type="term" value="P:sister chromatid cohesion"/>
    <property type="evidence" value="ECO:0007669"/>
    <property type="project" value="InterPro"/>
</dbReference>